<dbReference type="InterPro" id="IPR001357">
    <property type="entry name" value="BRCT_dom"/>
</dbReference>
<feature type="compositionally biased region" description="Low complexity" evidence="16">
    <location>
        <begin position="595"/>
        <end position="607"/>
    </location>
</feature>
<feature type="binding site" evidence="15">
    <location>
        <position position="202"/>
    </location>
    <ligand>
        <name>Mg(2+)</name>
        <dbReference type="ChEBI" id="CHEBI:18420"/>
        <label>1</label>
    </ligand>
</feature>
<dbReference type="GO" id="GO:0003684">
    <property type="term" value="F:damaged DNA binding"/>
    <property type="evidence" value="ECO:0007669"/>
    <property type="project" value="InterPro"/>
</dbReference>
<dbReference type="PROSITE" id="PS50173">
    <property type="entry name" value="UMUC"/>
    <property type="match status" value="1"/>
</dbReference>
<feature type="binding site" evidence="15">
    <location>
        <position position="310"/>
    </location>
    <ligand>
        <name>Mg(2+)</name>
        <dbReference type="ChEBI" id="CHEBI:18420"/>
        <label>1</label>
    </ligand>
</feature>
<dbReference type="PROSITE" id="PS50172">
    <property type="entry name" value="BRCT"/>
    <property type="match status" value="1"/>
</dbReference>
<dbReference type="Gene3D" id="1.10.150.20">
    <property type="entry name" value="5' to 3' exonuclease, C-terminal subdomain"/>
    <property type="match status" value="1"/>
</dbReference>
<keyword evidence="8" id="KW-0227">DNA damage</keyword>
<dbReference type="PANTHER" id="PTHR45990">
    <property type="entry name" value="DNA REPAIR PROTEIN REV1"/>
    <property type="match status" value="1"/>
</dbReference>
<evidence type="ECO:0000256" key="8">
    <source>
        <dbReference type="ARBA" id="ARBA00022763"/>
    </source>
</evidence>
<comment type="subcellular location">
    <subcellularLocation>
        <location evidence="1">Nucleus</location>
    </subcellularLocation>
</comment>
<dbReference type="KEGG" id="kng:KNAG_0E00410"/>
<keyword evidence="4" id="KW-0237">DNA synthesis</keyword>
<dbReference type="STRING" id="1071383.J7S6C2"/>
<dbReference type="Gene3D" id="3.30.70.270">
    <property type="match status" value="1"/>
</dbReference>
<feature type="binding site" evidence="15">
    <location>
        <position position="311"/>
    </location>
    <ligand>
        <name>Mg(2+)</name>
        <dbReference type="ChEBI" id="CHEBI:18420"/>
        <label>1</label>
    </ligand>
</feature>
<dbReference type="GO" id="GO:0003887">
    <property type="term" value="F:DNA-directed DNA polymerase activity"/>
    <property type="evidence" value="ECO:0007669"/>
    <property type="project" value="EnsemblFungi"/>
</dbReference>
<dbReference type="Gene3D" id="3.30.1490.100">
    <property type="entry name" value="DNA polymerase, Y-family, little finger domain"/>
    <property type="match status" value="1"/>
</dbReference>
<dbReference type="Proteomes" id="UP000006310">
    <property type="component" value="Chromosome 5"/>
</dbReference>
<dbReference type="FunFam" id="3.40.1170.60:FF:000023">
    <property type="entry name" value="DNA repair protein REV1"/>
    <property type="match status" value="1"/>
</dbReference>
<dbReference type="Gene3D" id="6.10.250.1490">
    <property type="match status" value="1"/>
</dbReference>
<evidence type="ECO:0000256" key="12">
    <source>
        <dbReference type="ARBA" id="ARBA00023242"/>
    </source>
</evidence>
<dbReference type="FunFam" id="3.30.1490.100:FF:000001">
    <property type="entry name" value="DNA repair protein REV1"/>
    <property type="match status" value="1"/>
</dbReference>
<organism evidence="19 20">
    <name type="scientific">Huiozyma naganishii (strain ATCC MYA-139 / BCRC 22969 / CBS 8797 / KCTC 17520 / NBRC 10181 / NCYC 3082 / Yp74L-3)</name>
    <name type="common">Yeast</name>
    <name type="synonym">Kazachstania naganishii</name>
    <dbReference type="NCBI Taxonomy" id="1071383"/>
    <lineage>
        <taxon>Eukaryota</taxon>
        <taxon>Fungi</taxon>
        <taxon>Dikarya</taxon>
        <taxon>Ascomycota</taxon>
        <taxon>Saccharomycotina</taxon>
        <taxon>Saccharomycetes</taxon>
        <taxon>Saccharomycetales</taxon>
        <taxon>Saccharomycetaceae</taxon>
        <taxon>Huiozyma</taxon>
    </lineage>
</organism>
<evidence type="ECO:0000259" key="18">
    <source>
        <dbReference type="PROSITE" id="PS50173"/>
    </source>
</evidence>
<dbReference type="PANTHER" id="PTHR45990:SF1">
    <property type="entry name" value="DNA REPAIR PROTEIN REV1"/>
    <property type="match status" value="1"/>
</dbReference>
<dbReference type="Pfam" id="PF16589">
    <property type="entry name" value="BRCT_2"/>
    <property type="match status" value="1"/>
</dbReference>
<dbReference type="InterPro" id="IPR036775">
    <property type="entry name" value="DNA_pol_Y-fam_lit_finger_sf"/>
</dbReference>
<dbReference type="GO" id="GO:0017125">
    <property type="term" value="F:deoxycytidyl transferase activity"/>
    <property type="evidence" value="ECO:0007669"/>
    <property type="project" value="EnsemblFungi"/>
</dbReference>
<dbReference type="InterPro" id="IPR043502">
    <property type="entry name" value="DNA/RNA_pol_sf"/>
</dbReference>
<keyword evidence="5" id="KW-0808">Transferase</keyword>
<dbReference type="SUPFAM" id="SSF100879">
    <property type="entry name" value="Lesion bypass DNA polymerase (Y-family), little finger domain"/>
    <property type="match status" value="1"/>
</dbReference>
<dbReference type="GO" id="GO:0005657">
    <property type="term" value="C:replication fork"/>
    <property type="evidence" value="ECO:0007669"/>
    <property type="project" value="EnsemblFungi"/>
</dbReference>
<keyword evidence="20" id="KW-1185">Reference proteome</keyword>
<dbReference type="EMBL" id="HE978318">
    <property type="protein sequence ID" value="CCK70309.1"/>
    <property type="molecule type" value="Genomic_DNA"/>
</dbReference>
<dbReference type="CDD" id="cd17719">
    <property type="entry name" value="BRCT_Rev1"/>
    <property type="match status" value="1"/>
</dbReference>
<dbReference type="InterPro" id="IPR017961">
    <property type="entry name" value="DNA_pol_Y-fam_little_finger"/>
</dbReference>
<name>J7S6C2_HUIN7</name>
<dbReference type="OrthoDB" id="427711at2759"/>
<dbReference type="Pfam" id="PF11799">
    <property type="entry name" value="IMS_C"/>
    <property type="match status" value="1"/>
</dbReference>
<dbReference type="InterPro" id="IPR038401">
    <property type="entry name" value="Rev1_C_sf"/>
</dbReference>
<evidence type="ECO:0000256" key="4">
    <source>
        <dbReference type="ARBA" id="ARBA00022634"/>
    </source>
</evidence>
<evidence type="ECO:0000256" key="9">
    <source>
        <dbReference type="ARBA" id="ARBA00022842"/>
    </source>
</evidence>
<dbReference type="GO" id="GO:0070987">
    <property type="term" value="P:error-free translesion synthesis"/>
    <property type="evidence" value="ECO:0007669"/>
    <property type="project" value="EnsemblFungi"/>
</dbReference>
<dbReference type="InterPro" id="IPR012112">
    <property type="entry name" value="REV1"/>
</dbReference>
<dbReference type="eggNOG" id="KOG2093">
    <property type="taxonomic scope" value="Eukaryota"/>
</dbReference>
<reference evidence="20" key="2">
    <citation type="submission" date="2012-08" db="EMBL/GenBank/DDBJ databases">
        <title>Genome sequence of Kazachstania naganishii.</title>
        <authorList>
            <person name="Gordon J.L."/>
            <person name="Armisen D."/>
            <person name="Proux-Wera E."/>
            <person name="OhEigeartaigh S.S."/>
            <person name="Byrne K.P."/>
            <person name="Wolfe K.H."/>
        </authorList>
    </citation>
    <scope>NUCLEOTIDE SEQUENCE [LARGE SCALE GENOMIC DNA]</scope>
    <source>
        <strain evidence="20">ATCC MYA-139 / BCRC 22969 / CBS 8797 / CCRC 22969 / KCTC 17520 / NBRC 10181 / NCYC 3082</strain>
    </source>
</reference>
<dbReference type="SUPFAM" id="SSF52113">
    <property type="entry name" value="BRCT domain"/>
    <property type="match status" value="1"/>
</dbReference>
<proteinExistence type="inferred from homology"/>
<evidence type="ECO:0000256" key="2">
    <source>
        <dbReference type="ARBA" id="ARBA00010945"/>
    </source>
</evidence>
<gene>
    <name evidence="19" type="primary">KNAG0E00410</name>
    <name evidence="19" type="ordered locus">KNAG_0E00410</name>
</gene>
<dbReference type="RefSeq" id="XP_022464555.1">
    <property type="nucleotide sequence ID" value="XM_022608017.1"/>
</dbReference>
<evidence type="ECO:0000256" key="10">
    <source>
        <dbReference type="ARBA" id="ARBA00023125"/>
    </source>
</evidence>
<dbReference type="GeneID" id="34526009"/>
<evidence type="ECO:0000256" key="1">
    <source>
        <dbReference type="ARBA" id="ARBA00004123"/>
    </source>
</evidence>
<keyword evidence="7 15" id="KW-0479">Metal-binding</keyword>
<comment type="function">
    <text evidence="13">Deoxycytidyl transferase involved in DNA repair. Transfers a dCMP residue from dCTP to the 3'-end of a DNA primer in a template-dependent reaction. May assist in the first step in the bypass of abasic lesions by the insertion of a nucleotide opposite the lesion. Required for normal induction of mutations by physical and chemical agents. Involved in mitochondrial DNA mutagenesis.</text>
</comment>
<sequence>MRARMAGGDAGYSYGEYFADKREKQRRQDEAARGFASRGGIFAGLVVYVNGYTRPWDRLKLHAEIVKHGGEFCHYMSGKRQVTHIIASNLTLKKFVEFRNYKVVSAQWVVDSIQRGRLLPWQDYRVEGQGDDQQKLDLKALRATSTTDCNGPDFITNYFSNSRLHLLSSWKAKLYREALIRFQKGAVHLPQGNDTLTVFHIDFDSFFAITAYLYRPIEYRDCEFDKDPIVVCHGKHNSDIASCNYVARGYGVKNGMWVREAEKLMPGGVHLVKLPYCFKQFRDTSDLFYKILIEEFKDEFGGLVYPISIDELLAVIVNCKLDTAQLCERIRQRVFEQTQGCSVSIGVAGTRIGARLALKLAKPNGYKLWPSPQEDDTAFLDKLVPSDIPGLGPSLLSRLHASYPQVKTLLQLRGLTLKQLQTPLGEKVGEKTFYRLRGQDDPESLKLLYEPETVLQRKTISVDINWAIRFRTIEQVDTFMDRCATFILEDNPEVLTAQVTLKIMQRCADAPLEPTKYLGMGRCNALSQSSNLGLPTRDPGVIITELHSLFRKVNCLPGDVRGVGVSLSKLTSVGRTVGHAVGPLRNQPTLPFLQSTRTPNSTTTTTPVENSRKRCVSPLKTLRINEENDSRSQATTEYQEQFLSELPTQIRREINREQAIKRKVESTKLDKIRADAQKRQKAQDTCKDHFLGQDSLFEPIKFQGCSRFKDICKLINKWIDQTACESKGPHPRDVKLFRRYLVKLAASNRTHLLLQIANLISLNLNLKASDSDKEVVDATRSGLQEWDNILLHTVVKILNENKTTFQRERKVKIEFDI</sequence>
<dbReference type="GO" id="GO:0005634">
    <property type="term" value="C:nucleus"/>
    <property type="evidence" value="ECO:0007669"/>
    <property type="project" value="UniProtKB-SubCell"/>
</dbReference>
<dbReference type="GO" id="GO:0046872">
    <property type="term" value="F:metal ion binding"/>
    <property type="evidence" value="ECO:0007669"/>
    <property type="project" value="UniProtKB-KW"/>
</dbReference>
<keyword evidence="11" id="KW-0234">DNA repair</keyword>
<evidence type="ECO:0000313" key="20">
    <source>
        <dbReference type="Proteomes" id="UP000006310"/>
    </source>
</evidence>
<evidence type="ECO:0000256" key="3">
    <source>
        <dbReference type="ARBA" id="ARBA00020399"/>
    </source>
</evidence>
<dbReference type="InterPro" id="IPR036420">
    <property type="entry name" value="BRCT_dom_sf"/>
</dbReference>
<dbReference type="GO" id="GO:0006281">
    <property type="term" value="P:DNA repair"/>
    <property type="evidence" value="ECO:0007669"/>
    <property type="project" value="UniProtKB-KW"/>
</dbReference>
<evidence type="ECO:0000256" key="5">
    <source>
        <dbReference type="ARBA" id="ARBA00022679"/>
    </source>
</evidence>
<dbReference type="HOGENOM" id="CLU_003901_1_0_1"/>
<dbReference type="OMA" id="GGEFHIY"/>
<dbReference type="SMART" id="SM00292">
    <property type="entry name" value="BRCT"/>
    <property type="match status" value="1"/>
</dbReference>
<dbReference type="Gene3D" id="1.20.58.1280">
    <property type="entry name" value="DNA repair protein Rev1, C-terminal domain"/>
    <property type="match status" value="1"/>
</dbReference>
<keyword evidence="12" id="KW-0539">Nucleus</keyword>
<dbReference type="SUPFAM" id="SSF56672">
    <property type="entry name" value="DNA/RNA polymerases"/>
    <property type="match status" value="1"/>
</dbReference>
<evidence type="ECO:0000313" key="19">
    <source>
        <dbReference type="EMBL" id="CCK70309.1"/>
    </source>
</evidence>
<dbReference type="FunFam" id="3.40.50.10190:FF:000011">
    <property type="entry name" value="DNA repair protein REV1"/>
    <property type="match status" value="1"/>
</dbReference>
<keyword evidence="9 15" id="KW-0460">Magnesium</keyword>
<dbReference type="Pfam" id="PF21999">
    <property type="entry name" value="IMS_HHH_1"/>
    <property type="match status" value="1"/>
</dbReference>
<evidence type="ECO:0000256" key="6">
    <source>
        <dbReference type="ARBA" id="ARBA00022695"/>
    </source>
</evidence>
<comment type="cofactor">
    <cofactor evidence="15">
        <name>Mg(2+)</name>
        <dbReference type="ChEBI" id="CHEBI:18420"/>
    </cofactor>
    <text evidence="15">Binds 2 magnesium ions.</text>
</comment>
<accession>J7S6C2</accession>
<feature type="region of interest" description="Disordered" evidence="16">
    <location>
        <begin position="584"/>
        <end position="608"/>
    </location>
</feature>
<dbReference type="PIRSF" id="PIRSF036573">
    <property type="entry name" value="REV1"/>
    <property type="match status" value="1"/>
</dbReference>
<dbReference type="InterPro" id="IPR001126">
    <property type="entry name" value="UmuC"/>
</dbReference>
<dbReference type="GO" id="GO:0000785">
    <property type="term" value="C:chromatin"/>
    <property type="evidence" value="ECO:0007669"/>
    <property type="project" value="EnsemblFungi"/>
</dbReference>
<dbReference type="Gene3D" id="3.40.1170.60">
    <property type="match status" value="1"/>
</dbReference>
<dbReference type="GO" id="GO:0042276">
    <property type="term" value="P:error-prone translesion synthesis"/>
    <property type="evidence" value="ECO:0007669"/>
    <property type="project" value="EnsemblFungi"/>
</dbReference>
<feature type="domain" description="UmuC" evidence="18">
    <location>
        <begin position="198"/>
        <end position="392"/>
    </location>
</feature>
<keyword evidence="10" id="KW-0238">DNA-binding</keyword>
<keyword evidence="6" id="KW-0548">Nucleotidyltransferase</keyword>
<evidence type="ECO:0000259" key="17">
    <source>
        <dbReference type="PROSITE" id="PS50172"/>
    </source>
</evidence>
<dbReference type="Pfam" id="PF00817">
    <property type="entry name" value="IMS"/>
    <property type="match status" value="1"/>
</dbReference>
<dbReference type="AlphaFoldDB" id="J7S6C2"/>
<evidence type="ECO:0000256" key="13">
    <source>
        <dbReference type="ARBA" id="ARBA00058985"/>
    </source>
</evidence>
<dbReference type="InterPro" id="IPR053848">
    <property type="entry name" value="IMS_HHH_1"/>
</dbReference>
<protein>
    <recommendedName>
        <fullName evidence="3">DNA repair protein REV1</fullName>
    </recommendedName>
    <alternativeName>
        <fullName evidence="14">Reversionless protein 1</fullName>
    </alternativeName>
</protein>
<evidence type="ECO:0000256" key="7">
    <source>
        <dbReference type="ARBA" id="ARBA00022723"/>
    </source>
</evidence>
<dbReference type="Gene3D" id="3.40.50.10190">
    <property type="entry name" value="BRCT domain"/>
    <property type="match status" value="1"/>
</dbReference>
<evidence type="ECO:0000256" key="14">
    <source>
        <dbReference type="ARBA" id="ARBA00081902"/>
    </source>
</evidence>
<feature type="domain" description="BRCT" evidence="17">
    <location>
        <begin position="37"/>
        <end position="126"/>
    </location>
</feature>
<evidence type="ECO:0000256" key="16">
    <source>
        <dbReference type="SAM" id="MobiDB-lite"/>
    </source>
</evidence>
<dbReference type="InterPro" id="IPR043128">
    <property type="entry name" value="Rev_trsase/Diguanyl_cyclase"/>
</dbReference>
<dbReference type="GO" id="GO:0005739">
    <property type="term" value="C:mitochondrion"/>
    <property type="evidence" value="ECO:0007669"/>
    <property type="project" value="EnsemblFungi"/>
</dbReference>
<evidence type="ECO:0000256" key="11">
    <source>
        <dbReference type="ARBA" id="ARBA00023204"/>
    </source>
</evidence>
<reference evidence="19 20" key="1">
    <citation type="journal article" date="2011" name="Proc. Natl. Acad. Sci. U.S.A.">
        <title>Evolutionary erosion of yeast sex chromosomes by mating-type switching accidents.</title>
        <authorList>
            <person name="Gordon J.L."/>
            <person name="Armisen D."/>
            <person name="Proux-Wera E."/>
            <person name="Oheigeartaigh S.S."/>
            <person name="Byrne K.P."/>
            <person name="Wolfe K.H."/>
        </authorList>
    </citation>
    <scope>NUCLEOTIDE SEQUENCE [LARGE SCALE GENOMIC DNA]</scope>
    <source>
        <strain evidence="20">ATCC MYA-139 / BCRC 22969 / CBS 8797 / CCRC 22969 / KCTC 17520 / NBRC 10181 / NCYC 3082</strain>
    </source>
</reference>
<evidence type="ECO:0000256" key="15">
    <source>
        <dbReference type="PIRSR" id="PIRSR036573-2"/>
    </source>
</evidence>
<comment type="similarity">
    <text evidence="2">Belongs to the DNA polymerase type-Y family.</text>
</comment>